<dbReference type="InterPro" id="IPR033644">
    <property type="entry name" value="Ferrochelatase_C"/>
</dbReference>
<evidence type="ECO:0000313" key="11">
    <source>
        <dbReference type="EMBL" id="CUH23433.1"/>
    </source>
</evidence>
<dbReference type="EMBL" id="CYPR01000039">
    <property type="protein sequence ID" value="CUH23433.1"/>
    <property type="molecule type" value="Genomic_DNA"/>
</dbReference>
<dbReference type="PANTHER" id="PTHR11108">
    <property type="entry name" value="FERROCHELATASE"/>
    <property type="match status" value="1"/>
</dbReference>
<dbReference type="InterPro" id="IPR001015">
    <property type="entry name" value="Ferrochelatase"/>
</dbReference>
<dbReference type="GO" id="GO:0004325">
    <property type="term" value="F:ferrochelatase activity"/>
    <property type="evidence" value="ECO:0007669"/>
    <property type="project" value="UniProtKB-UniRule"/>
</dbReference>
<proteinExistence type="inferred from homology"/>
<evidence type="ECO:0000256" key="3">
    <source>
        <dbReference type="ARBA" id="ARBA00022723"/>
    </source>
</evidence>
<dbReference type="OrthoDB" id="9809741at2"/>
<evidence type="ECO:0000256" key="1">
    <source>
        <dbReference type="ARBA" id="ARBA00007718"/>
    </source>
</evidence>
<protein>
    <recommendedName>
        <fullName evidence="9">Ferrochelatase</fullName>
        <ecNumber evidence="9">4.98.1.1</ecNumber>
    </recommendedName>
    <alternativeName>
        <fullName evidence="9">Heme synthase</fullName>
    </alternativeName>
    <alternativeName>
        <fullName evidence="9">Protoheme ferro-lyase</fullName>
    </alternativeName>
</protein>
<keyword evidence="2 9" id="KW-0963">Cytoplasm</keyword>
<dbReference type="Proteomes" id="UP000049455">
    <property type="component" value="Unassembled WGS sequence"/>
</dbReference>
<comment type="subcellular location">
    <subcellularLocation>
        <location evidence="9">Cytoplasm</location>
    </subcellularLocation>
</comment>
<evidence type="ECO:0000256" key="4">
    <source>
        <dbReference type="ARBA" id="ARBA00023004"/>
    </source>
</evidence>
<feature type="binding site" evidence="9">
    <location>
        <position position="223"/>
    </location>
    <ligand>
        <name>Fe(2+)</name>
        <dbReference type="ChEBI" id="CHEBI:29033"/>
    </ligand>
</feature>
<dbReference type="UniPathway" id="UPA00252">
    <property type="reaction ID" value="UER00325"/>
</dbReference>
<dbReference type="GO" id="GO:0006783">
    <property type="term" value="P:heme biosynthetic process"/>
    <property type="evidence" value="ECO:0007669"/>
    <property type="project" value="UniProtKB-UniRule"/>
</dbReference>
<evidence type="ECO:0000256" key="2">
    <source>
        <dbReference type="ARBA" id="ARBA00022490"/>
    </source>
</evidence>
<dbReference type="GO" id="GO:0046872">
    <property type="term" value="F:metal ion binding"/>
    <property type="evidence" value="ECO:0007669"/>
    <property type="project" value="UniProtKB-KW"/>
</dbReference>
<dbReference type="EC" id="4.98.1.1" evidence="9"/>
<dbReference type="CDD" id="cd00419">
    <property type="entry name" value="Ferrochelatase_C"/>
    <property type="match status" value="1"/>
</dbReference>
<evidence type="ECO:0000256" key="10">
    <source>
        <dbReference type="RuleBase" id="RU004185"/>
    </source>
</evidence>
<dbReference type="FunFam" id="3.40.50.1400:FF:000002">
    <property type="entry name" value="Ferrochelatase"/>
    <property type="match status" value="1"/>
</dbReference>
<evidence type="ECO:0000256" key="8">
    <source>
        <dbReference type="ARBA" id="ARBA00024536"/>
    </source>
</evidence>
<evidence type="ECO:0000256" key="5">
    <source>
        <dbReference type="ARBA" id="ARBA00023133"/>
    </source>
</evidence>
<dbReference type="GO" id="GO:0005737">
    <property type="term" value="C:cytoplasm"/>
    <property type="evidence" value="ECO:0007669"/>
    <property type="project" value="UniProtKB-SubCell"/>
</dbReference>
<accession>A0A0M7B6U3</accession>
<dbReference type="Gene3D" id="3.40.50.1400">
    <property type="match status" value="2"/>
</dbReference>
<feature type="binding site" evidence="9">
    <location>
        <position position="305"/>
    </location>
    <ligand>
        <name>Fe(2+)</name>
        <dbReference type="ChEBI" id="CHEBI:29033"/>
    </ligand>
</feature>
<comment type="catalytic activity">
    <reaction evidence="9">
        <text>heme b + 2 H(+) = protoporphyrin IX + Fe(2+)</text>
        <dbReference type="Rhea" id="RHEA:22584"/>
        <dbReference type="ChEBI" id="CHEBI:15378"/>
        <dbReference type="ChEBI" id="CHEBI:29033"/>
        <dbReference type="ChEBI" id="CHEBI:57306"/>
        <dbReference type="ChEBI" id="CHEBI:60344"/>
        <dbReference type="EC" id="4.98.1.1"/>
    </reaction>
</comment>
<sequence length="354" mass="40341">MNMMSQTPETPLPHAPEGHPKVRMGKIGLLMANLGTPDGHDYWSMRRYLGEFLSDRRVIDYSPFLWQPLLQGIILTSRPFRSGAAYRSIWNNEAGESPLATITKAQVAKMKTRMRARFGDRVMVDYCMRYGNPSTMTKVAEMQAAGCERIVFFPLYPQYAGATSATANDQFFRALMKLKWQPSSRTVPAYFEDPRYIEALAQSVERAYAAAEIEPEILVCSYHGVPKRYLMEGDPYHCQCQKTTRLLRERLGWDKDRITTTFQSKFGPEEWLKPYTVEEVARLAREDGKRNIAVIAPAFSSDCIETLEEINEEIRESFEEAGGERFAYIPCLNDDEAHMDALADIAAENLAGWI</sequence>
<dbReference type="STRING" id="313367.JSE7799_00630"/>
<reference evidence="11 12" key="1">
    <citation type="submission" date="2015-09" db="EMBL/GenBank/DDBJ databases">
        <authorList>
            <person name="Jackson K.R."/>
            <person name="Lunt B.L."/>
            <person name="Fisher J.N.B."/>
            <person name="Gardner A.V."/>
            <person name="Bailey M.E."/>
            <person name="Deus L.M."/>
            <person name="Earl A.S."/>
            <person name="Gibby P.D."/>
            <person name="Hartmann K.A."/>
            <person name="Liu J.E."/>
            <person name="Manci A.M."/>
            <person name="Nielsen D.A."/>
            <person name="Solomon M.B."/>
            <person name="Breakwell D.P."/>
            <person name="Burnett S.H."/>
            <person name="Grose J.H."/>
        </authorList>
    </citation>
    <scope>NUCLEOTIDE SEQUENCE [LARGE SCALE GENOMIC DNA]</scope>
    <source>
        <strain evidence="11 12">CECT 7799</strain>
    </source>
</reference>
<keyword evidence="3 9" id="KW-0479">Metal-binding</keyword>
<keyword evidence="5 9" id="KW-0350">Heme biosynthesis</keyword>
<dbReference type="HAMAP" id="MF_00323">
    <property type="entry name" value="Ferrochelatase"/>
    <property type="match status" value="1"/>
</dbReference>
<evidence type="ECO:0000256" key="6">
    <source>
        <dbReference type="ARBA" id="ARBA00023239"/>
    </source>
</evidence>
<name>A0A0M7B6U3_9RHOB</name>
<evidence type="ECO:0000313" key="12">
    <source>
        <dbReference type="Proteomes" id="UP000049455"/>
    </source>
</evidence>
<dbReference type="NCBIfam" id="TIGR00109">
    <property type="entry name" value="hemH"/>
    <property type="match status" value="1"/>
</dbReference>
<gene>
    <name evidence="9 11" type="primary">hemH</name>
    <name evidence="11" type="ORF">JSE7799_00630</name>
</gene>
<evidence type="ECO:0000256" key="7">
    <source>
        <dbReference type="ARBA" id="ARBA00023244"/>
    </source>
</evidence>
<dbReference type="PANTHER" id="PTHR11108:SF1">
    <property type="entry name" value="FERROCHELATASE, MITOCHONDRIAL"/>
    <property type="match status" value="1"/>
</dbReference>
<keyword evidence="6 9" id="KW-0456">Lyase</keyword>
<keyword evidence="12" id="KW-1185">Reference proteome</keyword>
<comment type="catalytic activity">
    <reaction evidence="8">
        <text>Fe-coproporphyrin III + 2 H(+) = coproporphyrin III + Fe(2+)</text>
        <dbReference type="Rhea" id="RHEA:49572"/>
        <dbReference type="ChEBI" id="CHEBI:15378"/>
        <dbReference type="ChEBI" id="CHEBI:29033"/>
        <dbReference type="ChEBI" id="CHEBI:68438"/>
        <dbReference type="ChEBI" id="CHEBI:131725"/>
        <dbReference type="EC" id="4.99.1.9"/>
    </reaction>
    <physiologicalReaction direction="right-to-left" evidence="8">
        <dbReference type="Rhea" id="RHEA:49574"/>
    </physiologicalReaction>
</comment>
<comment type="similarity">
    <text evidence="1 9 10">Belongs to the ferrochelatase family.</text>
</comment>
<evidence type="ECO:0000256" key="9">
    <source>
        <dbReference type="HAMAP-Rule" id="MF_00323"/>
    </source>
</evidence>
<keyword evidence="4 9" id="KW-0408">Iron</keyword>
<dbReference type="Pfam" id="PF00762">
    <property type="entry name" value="Ferrochelatase"/>
    <property type="match status" value="1"/>
</dbReference>
<organism evidence="11 12">
    <name type="scientific">Jannaschia seosinensis</name>
    <dbReference type="NCBI Taxonomy" id="313367"/>
    <lineage>
        <taxon>Bacteria</taxon>
        <taxon>Pseudomonadati</taxon>
        <taxon>Pseudomonadota</taxon>
        <taxon>Alphaproteobacteria</taxon>
        <taxon>Rhodobacterales</taxon>
        <taxon>Roseobacteraceae</taxon>
        <taxon>Jannaschia</taxon>
    </lineage>
</organism>
<comment type="function">
    <text evidence="9">Catalyzes the ferrous insertion into protoporphyrin IX.</text>
</comment>
<dbReference type="SUPFAM" id="SSF53800">
    <property type="entry name" value="Chelatase"/>
    <property type="match status" value="1"/>
</dbReference>
<dbReference type="InterPro" id="IPR033659">
    <property type="entry name" value="Ferrochelatase_N"/>
</dbReference>
<comment type="pathway">
    <text evidence="9">Porphyrin-containing compound metabolism; protoheme biosynthesis; protoheme from protoporphyrin-IX: step 1/1.</text>
</comment>
<dbReference type="CDD" id="cd03411">
    <property type="entry name" value="Ferrochelatase_N"/>
    <property type="match status" value="1"/>
</dbReference>
<keyword evidence="7 9" id="KW-0627">Porphyrin biosynthesis</keyword>
<dbReference type="AlphaFoldDB" id="A0A0M7B6U3"/>